<evidence type="ECO:0000256" key="3">
    <source>
        <dbReference type="ARBA" id="ARBA00022801"/>
    </source>
</evidence>
<feature type="compositionally biased region" description="Basic and acidic residues" evidence="6">
    <location>
        <begin position="121"/>
        <end position="132"/>
    </location>
</feature>
<evidence type="ECO:0000256" key="2">
    <source>
        <dbReference type="ARBA" id="ARBA00007448"/>
    </source>
</evidence>
<keyword evidence="3" id="KW-0378">Hydrolase</keyword>
<gene>
    <name evidence="8" type="ORF">RHGRI_018946</name>
</gene>
<feature type="region of interest" description="Disordered" evidence="6">
    <location>
        <begin position="1"/>
        <end position="69"/>
    </location>
</feature>
<keyword evidence="4" id="KW-0460">Magnesium</keyword>
<evidence type="ECO:0000256" key="1">
    <source>
        <dbReference type="ARBA" id="ARBA00001946"/>
    </source>
</evidence>
<dbReference type="InterPro" id="IPR050747">
    <property type="entry name" value="Mitochondrial_chaperone_BCS1"/>
</dbReference>
<organism evidence="8 9">
    <name type="scientific">Rhododendron griersonianum</name>
    <dbReference type="NCBI Taxonomy" id="479676"/>
    <lineage>
        <taxon>Eukaryota</taxon>
        <taxon>Viridiplantae</taxon>
        <taxon>Streptophyta</taxon>
        <taxon>Embryophyta</taxon>
        <taxon>Tracheophyta</taxon>
        <taxon>Spermatophyta</taxon>
        <taxon>Magnoliopsida</taxon>
        <taxon>eudicotyledons</taxon>
        <taxon>Gunneridae</taxon>
        <taxon>Pentapetalae</taxon>
        <taxon>asterids</taxon>
        <taxon>Ericales</taxon>
        <taxon>Ericaceae</taxon>
        <taxon>Ericoideae</taxon>
        <taxon>Rhodoreae</taxon>
        <taxon>Rhododendron</taxon>
    </lineage>
</organism>
<dbReference type="Pfam" id="PF00004">
    <property type="entry name" value="AAA"/>
    <property type="match status" value="1"/>
</dbReference>
<feature type="domain" description="AAA+ ATPase" evidence="7">
    <location>
        <begin position="406"/>
        <end position="535"/>
    </location>
</feature>
<feature type="compositionally biased region" description="Low complexity" evidence="6">
    <location>
        <begin position="13"/>
        <end position="27"/>
    </location>
</feature>
<evidence type="ECO:0000313" key="8">
    <source>
        <dbReference type="EMBL" id="KAG5538194.1"/>
    </source>
</evidence>
<sequence length="656" mass="73683">MVSVEEEEFFRIVSSSKQGSSPGSEVSKPMEEDDDVDSSSDDKEANGTKRNVSEKDNSAIERNEGVKGDLLINTKAHAVSLENTACHVKKDNQVLFAQGPEDQQTKVQKPAEISNQEGVEESSKKEKSHSTQDLDSVVQDTVDPGIASEEERISLLNKDHQSEAQVIESAEVIRQQQEIETNTLAVNSPVEIDSNVLRLFLYRTALIYVFNNWVHWVEDRVHVHQSFKVPELNDNFQENQFYGKVLTYVNSLTSMEDSDFTNLFAGKKSNDIVLCLDDNQTVHDEFLGARVSWTNAVEKGDNGKSLIRNLILRVKKKDKRRILRPYLQHIHTVSDEIELSPQRDVKLYINTEKSHVCNGRWRSVPFTHPSTLETIAMDSDLKNRVKSDLESFLRSKQYYHRLGRVWKRSYLLYGPSGTGKSSFVAAMAKFLSYDVYDVDLFRVSDDSDLKMLLLQTTSKSIIVIEDLDRFMAEKSSSSSTAVSLSGVLNFMDGIVNSCCSDEKVMVFTMNNKERMDSAILRPGRIDVHIHFPLCDFSSFKSLANSYLGLKDHKLFPQVEEVFQSGATLSPAEVGEIMISNRSSPSRALKSVITAAKVGRRLSESSRFSADLSSETSGGFKDSSPPVRELRKLYGLLKLKSTSKIGPSDHESTQIQG</sequence>
<evidence type="ECO:0000256" key="5">
    <source>
        <dbReference type="ARBA" id="ARBA00049360"/>
    </source>
</evidence>
<dbReference type="InterPro" id="IPR003959">
    <property type="entry name" value="ATPase_AAA_core"/>
</dbReference>
<comment type="similarity">
    <text evidence="2">Belongs to the AAA ATPase family. BCS1 subfamily.</text>
</comment>
<dbReference type="EMBL" id="JACTNZ010000007">
    <property type="protein sequence ID" value="KAG5538194.1"/>
    <property type="molecule type" value="Genomic_DNA"/>
</dbReference>
<comment type="caution">
    <text evidence="8">The sequence shown here is derived from an EMBL/GenBank/DDBJ whole genome shotgun (WGS) entry which is preliminary data.</text>
</comment>
<evidence type="ECO:0000313" key="9">
    <source>
        <dbReference type="Proteomes" id="UP000823749"/>
    </source>
</evidence>
<dbReference type="InterPro" id="IPR025753">
    <property type="entry name" value="AAA_N_dom"/>
</dbReference>
<evidence type="ECO:0000256" key="4">
    <source>
        <dbReference type="ARBA" id="ARBA00022842"/>
    </source>
</evidence>
<name>A0AAV6JEX9_9ERIC</name>
<dbReference type="Gene3D" id="3.40.50.300">
    <property type="entry name" value="P-loop containing nucleotide triphosphate hydrolases"/>
    <property type="match status" value="1"/>
</dbReference>
<dbReference type="GO" id="GO:0005524">
    <property type="term" value="F:ATP binding"/>
    <property type="evidence" value="ECO:0007669"/>
    <property type="project" value="InterPro"/>
</dbReference>
<dbReference type="GO" id="GO:0006950">
    <property type="term" value="P:response to stress"/>
    <property type="evidence" value="ECO:0007669"/>
    <property type="project" value="UniProtKB-ARBA"/>
</dbReference>
<dbReference type="SMART" id="SM00382">
    <property type="entry name" value="AAA"/>
    <property type="match status" value="1"/>
</dbReference>
<dbReference type="Pfam" id="PF14363">
    <property type="entry name" value="AAA_assoc"/>
    <property type="match status" value="1"/>
</dbReference>
<comment type="cofactor">
    <cofactor evidence="1">
        <name>Mg(2+)</name>
        <dbReference type="ChEBI" id="CHEBI:18420"/>
    </cofactor>
</comment>
<dbReference type="SUPFAM" id="SSF52540">
    <property type="entry name" value="P-loop containing nucleoside triphosphate hydrolases"/>
    <property type="match status" value="1"/>
</dbReference>
<dbReference type="InterPro" id="IPR058017">
    <property type="entry name" value="At3g28540-like_C"/>
</dbReference>
<feature type="region of interest" description="Disordered" evidence="6">
    <location>
        <begin position="99"/>
        <end position="135"/>
    </location>
</feature>
<feature type="compositionally biased region" description="Basic and acidic residues" evidence="6">
    <location>
        <begin position="40"/>
        <end position="67"/>
    </location>
</feature>
<protein>
    <recommendedName>
        <fullName evidence="7">AAA+ ATPase domain-containing protein</fullName>
    </recommendedName>
</protein>
<accession>A0AAV6JEX9</accession>
<dbReference type="InterPro" id="IPR027417">
    <property type="entry name" value="P-loop_NTPase"/>
</dbReference>
<dbReference type="PANTHER" id="PTHR23070">
    <property type="entry name" value="BCS1 AAA-TYPE ATPASE"/>
    <property type="match status" value="1"/>
</dbReference>
<dbReference type="Proteomes" id="UP000823749">
    <property type="component" value="Chromosome 7"/>
</dbReference>
<dbReference type="Pfam" id="PF25568">
    <property type="entry name" value="AAA_lid_At3g28540"/>
    <property type="match status" value="1"/>
</dbReference>
<reference evidence="8" key="1">
    <citation type="submission" date="2020-08" db="EMBL/GenBank/DDBJ databases">
        <title>Plant Genome Project.</title>
        <authorList>
            <person name="Zhang R.-G."/>
        </authorList>
    </citation>
    <scope>NUCLEOTIDE SEQUENCE</scope>
    <source>
        <strain evidence="8">WSP0</strain>
        <tissue evidence="8">Leaf</tissue>
    </source>
</reference>
<dbReference type="GO" id="GO:0016887">
    <property type="term" value="F:ATP hydrolysis activity"/>
    <property type="evidence" value="ECO:0007669"/>
    <property type="project" value="InterPro"/>
</dbReference>
<evidence type="ECO:0000259" key="7">
    <source>
        <dbReference type="SMART" id="SM00382"/>
    </source>
</evidence>
<dbReference type="AlphaFoldDB" id="A0AAV6JEX9"/>
<keyword evidence="9" id="KW-1185">Reference proteome</keyword>
<proteinExistence type="inferred from homology"/>
<dbReference type="InterPro" id="IPR003593">
    <property type="entry name" value="AAA+_ATPase"/>
</dbReference>
<evidence type="ECO:0000256" key="6">
    <source>
        <dbReference type="SAM" id="MobiDB-lite"/>
    </source>
</evidence>
<feature type="compositionally biased region" description="Polar residues" evidence="6">
    <location>
        <begin position="101"/>
        <end position="117"/>
    </location>
</feature>
<comment type="catalytic activity">
    <reaction evidence="5">
        <text>ATP + H2O = ADP + phosphate + H(+)</text>
        <dbReference type="Rhea" id="RHEA:13065"/>
        <dbReference type="ChEBI" id="CHEBI:15377"/>
        <dbReference type="ChEBI" id="CHEBI:15378"/>
        <dbReference type="ChEBI" id="CHEBI:30616"/>
        <dbReference type="ChEBI" id="CHEBI:43474"/>
        <dbReference type="ChEBI" id="CHEBI:456216"/>
    </reaction>
</comment>